<feature type="coiled-coil region" evidence="5">
    <location>
        <begin position="656"/>
        <end position="694"/>
    </location>
</feature>
<dbReference type="GO" id="GO:0006935">
    <property type="term" value="P:chemotaxis"/>
    <property type="evidence" value="ECO:0007669"/>
    <property type="project" value="UniProtKB-KW"/>
</dbReference>
<evidence type="ECO:0000256" key="5">
    <source>
        <dbReference type="SAM" id="Coils"/>
    </source>
</evidence>
<dbReference type="PRINTS" id="PR00260">
    <property type="entry name" value="CHEMTRNSDUCR"/>
</dbReference>
<dbReference type="AlphaFoldDB" id="W0SA86"/>
<organism evidence="10 11">
    <name type="scientific">Sulfuritalea hydrogenivorans sk43H</name>
    <dbReference type="NCBI Taxonomy" id="1223802"/>
    <lineage>
        <taxon>Bacteria</taxon>
        <taxon>Pseudomonadati</taxon>
        <taxon>Pseudomonadota</taxon>
        <taxon>Betaproteobacteria</taxon>
        <taxon>Nitrosomonadales</taxon>
        <taxon>Sterolibacteriaceae</taxon>
        <taxon>Sulfuritalea</taxon>
    </lineage>
</organism>
<evidence type="ECO:0000256" key="2">
    <source>
        <dbReference type="ARBA" id="ARBA00022481"/>
    </source>
</evidence>
<dbReference type="FunFam" id="1.10.287.950:FF:000001">
    <property type="entry name" value="Methyl-accepting chemotaxis sensory transducer"/>
    <property type="match status" value="1"/>
</dbReference>
<gene>
    <name evidence="10" type="ORF">SUTH_00323</name>
</gene>
<dbReference type="SUPFAM" id="SSF58104">
    <property type="entry name" value="Methyl-accepting chemotaxis protein (MCP) signaling domain"/>
    <property type="match status" value="1"/>
</dbReference>
<dbReference type="SMART" id="SM00304">
    <property type="entry name" value="HAMP"/>
    <property type="match status" value="2"/>
</dbReference>
<dbReference type="SMART" id="SM00283">
    <property type="entry name" value="MA"/>
    <property type="match status" value="1"/>
</dbReference>
<reference evidence="10 11" key="1">
    <citation type="journal article" date="2014" name="Syst. Appl. Microbiol.">
        <title>Complete genomes of freshwater sulfur oxidizers Sulfuricella denitrificans skB26 and Sulfuritalea hydrogenivorans sk43H: genetic insights into the sulfur oxidation pathway of betaproteobacteria.</title>
        <authorList>
            <person name="Watanabe T."/>
            <person name="Kojima H."/>
            <person name="Fukui M."/>
        </authorList>
    </citation>
    <scope>NUCLEOTIDE SEQUENCE [LARGE SCALE GENOMIC DNA]</scope>
    <source>
        <strain evidence="10">DSM22779</strain>
    </source>
</reference>
<keyword evidence="7" id="KW-0472">Membrane</keyword>
<protein>
    <submittedName>
        <fullName evidence="10">Methyl-accepting chemotaxis sensory transducer</fullName>
    </submittedName>
</protein>
<keyword evidence="7" id="KW-0812">Transmembrane</keyword>
<dbReference type="PROSITE" id="PS50111">
    <property type="entry name" value="CHEMOTAXIS_TRANSDUC_2"/>
    <property type="match status" value="1"/>
</dbReference>
<evidence type="ECO:0000256" key="4">
    <source>
        <dbReference type="PROSITE-ProRule" id="PRU00284"/>
    </source>
</evidence>
<keyword evidence="4" id="KW-0807">Transducer</keyword>
<dbReference type="InterPro" id="IPR004090">
    <property type="entry name" value="Chemotax_Me-accpt_rcpt"/>
</dbReference>
<dbReference type="Proteomes" id="UP000031637">
    <property type="component" value="Chromosome"/>
</dbReference>
<name>W0SA86_9PROT</name>
<dbReference type="InterPro" id="IPR051310">
    <property type="entry name" value="MCP_chemotaxis"/>
</dbReference>
<comment type="similarity">
    <text evidence="3">Belongs to the methyl-accepting chemotaxis (MCP) protein family.</text>
</comment>
<keyword evidence="5" id="KW-0175">Coiled coil</keyword>
<dbReference type="Gene3D" id="1.20.120.1530">
    <property type="match status" value="1"/>
</dbReference>
<evidence type="ECO:0000313" key="11">
    <source>
        <dbReference type="Proteomes" id="UP000031637"/>
    </source>
</evidence>
<dbReference type="InterPro" id="IPR003660">
    <property type="entry name" value="HAMP_dom"/>
</dbReference>
<feature type="transmembrane region" description="Helical" evidence="7">
    <location>
        <begin position="191"/>
        <end position="213"/>
    </location>
</feature>
<evidence type="ECO:0000256" key="1">
    <source>
        <dbReference type="ARBA" id="ARBA00004370"/>
    </source>
</evidence>
<dbReference type="HOGENOM" id="CLU_000445_107_20_4"/>
<dbReference type="CDD" id="cd19411">
    <property type="entry name" value="MCP2201-like_sensor"/>
    <property type="match status" value="1"/>
</dbReference>
<dbReference type="InterPro" id="IPR004089">
    <property type="entry name" value="MCPsignal_dom"/>
</dbReference>
<keyword evidence="2" id="KW-0488">Methylation</keyword>
<feature type="domain" description="HAMP" evidence="9">
    <location>
        <begin position="308"/>
        <end position="360"/>
    </location>
</feature>
<feature type="coiled-coil region" evidence="5">
    <location>
        <begin position="154"/>
        <end position="181"/>
    </location>
</feature>
<dbReference type="GO" id="GO:0004888">
    <property type="term" value="F:transmembrane signaling receptor activity"/>
    <property type="evidence" value="ECO:0007669"/>
    <property type="project" value="InterPro"/>
</dbReference>
<evidence type="ECO:0000256" key="7">
    <source>
        <dbReference type="SAM" id="Phobius"/>
    </source>
</evidence>
<feature type="transmembrane region" description="Helical" evidence="7">
    <location>
        <begin position="15"/>
        <end position="35"/>
    </location>
</feature>
<keyword evidence="7" id="KW-1133">Transmembrane helix</keyword>
<accession>W0SA86</accession>
<dbReference type="InterPro" id="IPR047347">
    <property type="entry name" value="YvaQ-like_sensor"/>
</dbReference>
<proteinExistence type="inferred from homology"/>
<dbReference type="PROSITE" id="PS50885">
    <property type="entry name" value="HAMP"/>
    <property type="match status" value="2"/>
</dbReference>
<dbReference type="Pfam" id="PF00015">
    <property type="entry name" value="MCPsignal"/>
    <property type="match status" value="1"/>
</dbReference>
<keyword evidence="11" id="KW-1185">Reference proteome</keyword>
<comment type="subcellular location">
    <subcellularLocation>
        <location evidence="1">Membrane</location>
    </subcellularLocation>
</comment>
<evidence type="ECO:0000256" key="6">
    <source>
        <dbReference type="SAM" id="MobiDB-lite"/>
    </source>
</evidence>
<dbReference type="Pfam" id="PF12729">
    <property type="entry name" value="4HB_MCP_1"/>
    <property type="match status" value="1"/>
</dbReference>
<dbReference type="GO" id="GO:0007165">
    <property type="term" value="P:signal transduction"/>
    <property type="evidence" value="ECO:0007669"/>
    <property type="project" value="UniProtKB-KW"/>
</dbReference>
<dbReference type="EMBL" id="AP012547">
    <property type="protein sequence ID" value="BAO28139.1"/>
    <property type="molecule type" value="Genomic_DNA"/>
</dbReference>
<feature type="domain" description="Methyl-accepting transducer" evidence="8">
    <location>
        <begin position="456"/>
        <end position="685"/>
    </location>
</feature>
<dbReference type="RefSeq" id="WP_269450470.1">
    <property type="nucleotide sequence ID" value="NZ_AP012547.1"/>
</dbReference>
<dbReference type="Gene3D" id="1.10.287.950">
    <property type="entry name" value="Methyl-accepting chemotaxis protein"/>
    <property type="match status" value="1"/>
</dbReference>
<evidence type="ECO:0000259" key="9">
    <source>
        <dbReference type="PROSITE" id="PS50885"/>
    </source>
</evidence>
<dbReference type="InterPro" id="IPR024478">
    <property type="entry name" value="HlyB_4HB_MCP"/>
</dbReference>
<dbReference type="KEGG" id="shd:SUTH_00323"/>
<evidence type="ECO:0000259" key="8">
    <source>
        <dbReference type="PROSITE" id="PS50111"/>
    </source>
</evidence>
<dbReference type="PANTHER" id="PTHR43531">
    <property type="entry name" value="PROTEIN ICFG"/>
    <property type="match status" value="1"/>
</dbReference>
<dbReference type="CDD" id="cd11386">
    <property type="entry name" value="MCP_signal"/>
    <property type="match status" value="1"/>
</dbReference>
<evidence type="ECO:0000256" key="3">
    <source>
        <dbReference type="ARBA" id="ARBA00029447"/>
    </source>
</evidence>
<feature type="region of interest" description="Disordered" evidence="6">
    <location>
        <begin position="714"/>
        <end position="751"/>
    </location>
</feature>
<feature type="domain" description="HAMP" evidence="9">
    <location>
        <begin position="405"/>
        <end position="451"/>
    </location>
</feature>
<sequence length="751" mass="79887">MSSFSDMKVATKLSLGFGLIVTLMVVSGGMAYLGLTSVTTKMNDVVRDKVPKIVWIADVNYNVLDIARSLRNAVLEADNAETMEAQIKLALDARRKIRETLDKLEPRIVLPEGKAIFKRIVDARAAFVDGQETVIRLLREKKPDEARVFLLNELRKRQATYADATRDLQALQEKLLNDQGEEAAREADRSITVIIVALLISVVLAILIAWLIVRDLVARLGGEPGYAADNVKAIAAGDLSRSIETRPGDTTSLLVAMKTMQVGLSTLVNEIKQMVAAAARGDFSSRINLSDKQGFGREIGESLNLLAETTNTGLNDVMRVSKALADGDLSQKIEKDYPGVFGQTGTAVNATVAALTRIVADIESMVQGANRGDFSTRVDLTGKQGFPRDLSVLLNQLSETTETGLRDVMRVASSLAQGDLTKTIEKDYPGLFGETRAGINATVANLKELIMQIMDAVESINTASSEIATGNLDLSSRTEEQASSLEETASSMEELTATVKGNTQSATDANEKARIAATVAERGGETVRGSVTIMAEIATSSKKIADIIGVIDGIAFQTNILALNAAVEAARAGEQGRGFAVVATEVRNLAHRSAEAAKEIKGLISDSVARVEAGNAQAIQAGTQMTEIVDAIASVSGLINDIASASVQQTAGIEQVTQAVSQMDEVTQQNAALVEESAAAAESLQEQAEQLAKSVSAFKTGVTNTAVRAPVARPAARPMKKLGGPTPRPSGPLKVIPAAHADTENESWEEF</sequence>
<dbReference type="PANTHER" id="PTHR43531:SF14">
    <property type="entry name" value="METHYL-ACCEPTING CHEMOTAXIS PROTEIN I-RELATED"/>
    <property type="match status" value="1"/>
</dbReference>
<dbReference type="STRING" id="1223802.SUTH_00323"/>
<evidence type="ECO:0000313" key="10">
    <source>
        <dbReference type="EMBL" id="BAO28139.1"/>
    </source>
</evidence>
<dbReference type="GO" id="GO:0005886">
    <property type="term" value="C:plasma membrane"/>
    <property type="evidence" value="ECO:0007669"/>
    <property type="project" value="TreeGrafter"/>
</dbReference>